<keyword evidence="6 8" id="KW-0472">Membrane</keyword>
<evidence type="ECO:0000313" key="12">
    <source>
        <dbReference type="Proteomes" id="UP000324091"/>
    </source>
</evidence>
<feature type="domain" description="B30.2/SPRY" evidence="10">
    <location>
        <begin position="1"/>
        <end position="74"/>
    </location>
</feature>
<dbReference type="InterPro" id="IPR003841">
    <property type="entry name" value="Na/Pi_transpt"/>
</dbReference>
<dbReference type="GO" id="GO:0044341">
    <property type="term" value="P:sodium-dependent phosphate transport"/>
    <property type="evidence" value="ECO:0007669"/>
    <property type="project" value="InterPro"/>
</dbReference>
<gene>
    <name evidence="11" type="ORF">D4764_05G0000030</name>
</gene>
<evidence type="ECO:0000259" key="10">
    <source>
        <dbReference type="PROSITE" id="PS50188"/>
    </source>
</evidence>
<comment type="subcellular location">
    <subcellularLocation>
        <location evidence="1">Apical cell membrane</location>
        <topology evidence="1">Multi-pass membrane protein</topology>
    </subcellularLocation>
</comment>
<evidence type="ECO:0000256" key="5">
    <source>
        <dbReference type="ARBA" id="ARBA00022989"/>
    </source>
</evidence>
<feature type="chain" id="PRO_5022810732" evidence="9">
    <location>
        <begin position="19"/>
        <end position="212"/>
    </location>
</feature>
<dbReference type="InterPro" id="IPR003879">
    <property type="entry name" value="Butyrophylin_SPRY"/>
</dbReference>
<dbReference type="GO" id="GO:0031982">
    <property type="term" value="C:vesicle"/>
    <property type="evidence" value="ECO:0007669"/>
    <property type="project" value="TreeGrafter"/>
</dbReference>
<dbReference type="PANTHER" id="PTHR10010:SF47">
    <property type="entry name" value="SOLUTE CARRIER FAMILY 34 MEMBER 2A"/>
    <property type="match status" value="1"/>
</dbReference>
<dbReference type="EMBL" id="RHFK02000018">
    <property type="protein sequence ID" value="TWW59913.1"/>
    <property type="molecule type" value="Genomic_DNA"/>
</dbReference>
<dbReference type="GO" id="GO:0005903">
    <property type="term" value="C:brush border"/>
    <property type="evidence" value="ECO:0007669"/>
    <property type="project" value="TreeGrafter"/>
</dbReference>
<keyword evidence="7" id="KW-0813">Transport</keyword>
<dbReference type="GO" id="GO:0030643">
    <property type="term" value="P:intracellular phosphate ion homeostasis"/>
    <property type="evidence" value="ECO:0007669"/>
    <property type="project" value="TreeGrafter"/>
</dbReference>
<dbReference type="PRINTS" id="PR01407">
    <property type="entry name" value="BUTYPHLNCDUF"/>
</dbReference>
<evidence type="ECO:0000256" key="7">
    <source>
        <dbReference type="ARBA" id="ARBA00023201"/>
    </source>
</evidence>
<keyword evidence="12" id="KW-1185">Reference proteome</keyword>
<comment type="similarity">
    <text evidence="2">Belongs to the SLC34A transporter family.</text>
</comment>
<dbReference type="AlphaFoldDB" id="A0A5C6MY73"/>
<sequence length="212" mass="22772">MAINLLLILILTDPQRVAVYVNYPAGTVTFYRFTTDTLVHLHTFKATFTEPLFPGFGFGSWSGFFPGSPDLRSTVVLMEAETQESDRWDVPSCRTLVSPALDPLGKVLRASRSAGKLLLLLAFLYVFICSLDVLTSAFQLIGELVHLLSIVVSMGSSGLLTVELAIPVIMGTTMGTAVTNTLVAVTQAAQRSTFGGWACSNPAPPPPTATEM</sequence>
<keyword evidence="9" id="KW-0732">Signal</keyword>
<evidence type="ECO:0000256" key="3">
    <source>
        <dbReference type="ARBA" id="ARBA00022475"/>
    </source>
</evidence>
<dbReference type="PANTHER" id="PTHR10010">
    <property type="entry name" value="SOLUTE CARRIER FAMILY 34 SODIUM PHOSPHATE , MEMBER 2-RELATED"/>
    <property type="match status" value="1"/>
</dbReference>
<accession>A0A5C6MY73</accession>
<organism evidence="11 12">
    <name type="scientific">Takifugu flavidus</name>
    <name type="common">sansaifugu</name>
    <dbReference type="NCBI Taxonomy" id="433684"/>
    <lineage>
        <taxon>Eukaryota</taxon>
        <taxon>Metazoa</taxon>
        <taxon>Chordata</taxon>
        <taxon>Craniata</taxon>
        <taxon>Vertebrata</taxon>
        <taxon>Euteleostomi</taxon>
        <taxon>Actinopterygii</taxon>
        <taxon>Neopterygii</taxon>
        <taxon>Teleostei</taxon>
        <taxon>Neoteleostei</taxon>
        <taxon>Acanthomorphata</taxon>
        <taxon>Eupercaria</taxon>
        <taxon>Tetraodontiformes</taxon>
        <taxon>Tetradontoidea</taxon>
        <taxon>Tetraodontidae</taxon>
        <taxon>Takifugu</taxon>
    </lineage>
</organism>
<reference evidence="11 12" key="1">
    <citation type="submission" date="2019-04" db="EMBL/GenBank/DDBJ databases">
        <title>Chromosome genome assembly for Takifugu flavidus.</title>
        <authorList>
            <person name="Xiao S."/>
        </authorList>
    </citation>
    <scope>NUCLEOTIDE SEQUENCE [LARGE SCALE GENOMIC DNA]</scope>
    <source>
        <strain evidence="11">HTHZ2018</strain>
        <tissue evidence="11">Muscle</tissue>
    </source>
</reference>
<evidence type="ECO:0000256" key="1">
    <source>
        <dbReference type="ARBA" id="ARBA00004424"/>
    </source>
</evidence>
<evidence type="ECO:0000256" key="4">
    <source>
        <dbReference type="ARBA" id="ARBA00022692"/>
    </source>
</evidence>
<dbReference type="Proteomes" id="UP000324091">
    <property type="component" value="Chromosome 5"/>
</dbReference>
<keyword evidence="5 8" id="KW-1133">Transmembrane helix</keyword>
<feature type="transmembrane region" description="Helical" evidence="8">
    <location>
        <begin position="117"/>
        <end position="138"/>
    </location>
</feature>
<name>A0A5C6MY73_9TELE</name>
<evidence type="ECO:0000313" key="11">
    <source>
        <dbReference type="EMBL" id="TWW59913.1"/>
    </source>
</evidence>
<dbReference type="GO" id="GO:0016324">
    <property type="term" value="C:apical plasma membrane"/>
    <property type="evidence" value="ECO:0007669"/>
    <property type="project" value="UniProtKB-SubCell"/>
</dbReference>
<evidence type="ECO:0000256" key="8">
    <source>
        <dbReference type="SAM" id="Phobius"/>
    </source>
</evidence>
<dbReference type="InterPro" id="IPR043136">
    <property type="entry name" value="B30.2/SPRY_sf"/>
</dbReference>
<dbReference type="InterPro" id="IPR013320">
    <property type="entry name" value="ConA-like_dom_sf"/>
</dbReference>
<evidence type="ECO:0000256" key="2">
    <source>
        <dbReference type="ARBA" id="ARBA00005808"/>
    </source>
</evidence>
<keyword evidence="4 8" id="KW-0812">Transmembrane</keyword>
<feature type="transmembrane region" description="Helical" evidence="8">
    <location>
        <begin position="144"/>
        <end position="166"/>
    </location>
</feature>
<keyword evidence="7" id="KW-0915">Sodium</keyword>
<dbReference type="PROSITE" id="PS50188">
    <property type="entry name" value="B302_SPRY"/>
    <property type="match status" value="1"/>
</dbReference>
<evidence type="ECO:0000256" key="6">
    <source>
        <dbReference type="ARBA" id="ARBA00023136"/>
    </source>
</evidence>
<dbReference type="GO" id="GO:0005436">
    <property type="term" value="F:sodium:phosphate symporter activity"/>
    <property type="evidence" value="ECO:0007669"/>
    <property type="project" value="InterPro"/>
</dbReference>
<proteinExistence type="inferred from homology"/>
<evidence type="ECO:0000256" key="9">
    <source>
        <dbReference type="SAM" id="SignalP"/>
    </source>
</evidence>
<dbReference type="Gene3D" id="2.60.120.920">
    <property type="match status" value="1"/>
</dbReference>
<keyword evidence="3" id="KW-1003">Cell membrane</keyword>
<keyword evidence="7" id="KW-0406">Ion transport</keyword>
<feature type="signal peptide" evidence="9">
    <location>
        <begin position="1"/>
        <end position="18"/>
    </location>
</feature>
<dbReference type="SUPFAM" id="SSF49899">
    <property type="entry name" value="Concanavalin A-like lectins/glucanases"/>
    <property type="match status" value="1"/>
</dbReference>
<dbReference type="InterPro" id="IPR001870">
    <property type="entry name" value="B30.2/SPRY"/>
</dbReference>
<comment type="caution">
    <text evidence="11">The sequence shown here is derived from an EMBL/GenBank/DDBJ whole genome shotgun (WGS) entry which is preliminary data.</text>
</comment>
<protein>
    <submittedName>
        <fullName evidence="11">Sodium-dependent phosphate transport protein 2B</fullName>
    </submittedName>
</protein>
<keyword evidence="7" id="KW-0739">Sodium transport</keyword>